<dbReference type="PANTHER" id="PTHR11188:SF17">
    <property type="entry name" value="FI21816P1"/>
    <property type="match status" value="1"/>
</dbReference>
<evidence type="ECO:0000256" key="1">
    <source>
        <dbReference type="ARBA" id="ARBA00005298"/>
    </source>
</evidence>
<dbReference type="Pfam" id="PF02752">
    <property type="entry name" value="Arrestin_C"/>
    <property type="match status" value="1"/>
</dbReference>
<feature type="compositionally biased region" description="Polar residues" evidence="3">
    <location>
        <begin position="506"/>
        <end position="515"/>
    </location>
</feature>
<evidence type="ECO:0000256" key="2">
    <source>
        <dbReference type="ARBA" id="ARBA00038766"/>
    </source>
</evidence>
<dbReference type="SUPFAM" id="SSF81296">
    <property type="entry name" value="E set domains"/>
    <property type="match status" value="1"/>
</dbReference>
<dbReference type="GO" id="GO:0005829">
    <property type="term" value="C:cytosol"/>
    <property type="evidence" value="ECO:0007669"/>
    <property type="project" value="TreeGrafter"/>
</dbReference>
<accession>A0A8A3PMX4</accession>
<comment type="subunit">
    <text evidence="2">Interacts with hulA.</text>
</comment>
<dbReference type="EMBL" id="CP063410">
    <property type="protein sequence ID" value="QSZ36274.1"/>
    <property type="molecule type" value="Genomic_DNA"/>
</dbReference>
<feature type="region of interest" description="Disordered" evidence="3">
    <location>
        <begin position="557"/>
        <end position="642"/>
    </location>
</feature>
<name>A0A8A3PMX4_9HELO</name>
<dbReference type="InterPro" id="IPR011022">
    <property type="entry name" value="Arrestin_C-like"/>
</dbReference>
<dbReference type="InterPro" id="IPR014756">
    <property type="entry name" value="Ig_E-set"/>
</dbReference>
<dbReference type="OrthoDB" id="2333384at2759"/>
<feature type="region of interest" description="Disordered" evidence="3">
    <location>
        <begin position="438"/>
        <end position="525"/>
    </location>
</feature>
<dbReference type="SMART" id="SM01017">
    <property type="entry name" value="Arrestin_C"/>
    <property type="match status" value="1"/>
</dbReference>
<reference evidence="5" key="1">
    <citation type="submission" date="2020-10" db="EMBL/GenBank/DDBJ databases">
        <title>Genome Sequence of Monilinia vaccinii-corymbosi Sheds Light on Mummy Berry Disease Infection of Blueberry and Mating Type.</title>
        <authorList>
            <person name="Yow A.G."/>
            <person name="Zhang Y."/>
            <person name="Bansal K."/>
            <person name="Eacker S.M."/>
            <person name="Sullivan S."/>
            <person name="Liachko I."/>
            <person name="Cubeta M.A."/>
            <person name="Rollins J.A."/>
            <person name="Ashrafi H."/>
        </authorList>
    </citation>
    <scope>NUCLEOTIDE SEQUENCE</scope>
    <source>
        <strain evidence="5">RL-1</strain>
    </source>
</reference>
<dbReference type="InterPro" id="IPR011021">
    <property type="entry name" value="Arrestin-like_N"/>
</dbReference>
<dbReference type="GO" id="GO:0030674">
    <property type="term" value="F:protein-macromolecule adaptor activity"/>
    <property type="evidence" value="ECO:0007669"/>
    <property type="project" value="TreeGrafter"/>
</dbReference>
<dbReference type="AlphaFoldDB" id="A0A8A3PMX4"/>
<keyword evidence="6" id="KW-1185">Reference proteome</keyword>
<evidence type="ECO:0000256" key="3">
    <source>
        <dbReference type="SAM" id="MobiDB-lite"/>
    </source>
</evidence>
<protein>
    <recommendedName>
        <fullName evidence="4">Arrestin C-terminal-like domain-containing protein</fullName>
    </recommendedName>
</protein>
<dbReference type="PANTHER" id="PTHR11188">
    <property type="entry name" value="ARRESTIN DOMAIN CONTAINING PROTEIN"/>
    <property type="match status" value="1"/>
</dbReference>
<dbReference type="GO" id="GO:0070086">
    <property type="term" value="P:ubiquitin-dependent endocytosis"/>
    <property type="evidence" value="ECO:0007669"/>
    <property type="project" value="TreeGrafter"/>
</dbReference>
<gene>
    <name evidence="5" type="ORF">DSL72_007400</name>
</gene>
<evidence type="ECO:0000313" key="5">
    <source>
        <dbReference type="EMBL" id="QSZ36274.1"/>
    </source>
</evidence>
<organism evidence="5 6">
    <name type="scientific">Monilinia vaccinii-corymbosi</name>
    <dbReference type="NCBI Taxonomy" id="61207"/>
    <lineage>
        <taxon>Eukaryota</taxon>
        <taxon>Fungi</taxon>
        <taxon>Dikarya</taxon>
        <taxon>Ascomycota</taxon>
        <taxon>Pezizomycotina</taxon>
        <taxon>Leotiomycetes</taxon>
        <taxon>Helotiales</taxon>
        <taxon>Sclerotiniaceae</taxon>
        <taxon>Monilinia</taxon>
    </lineage>
</organism>
<dbReference type="InterPro" id="IPR014752">
    <property type="entry name" value="Arrestin-like_C"/>
</dbReference>
<feature type="compositionally biased region" description="Polar residues" evidence="3">
    <location>
        <begin position="619"/>
        <end position="636"/>
    </location>
</feature>
<comment type="similarity">
    <text evidence="1">Belongs to the arrestin family.</text>
</comment>
<dbReference type="InterPro" id="IPR050357">
    <property type="entry name" value="Arrestin_domain-protein"/>
</dbReference>
<evidence type="ECO:0000313" key="6">
    <source>
        <dbReference type="Proteomes" id="UP000672032"/>
    </source>
</evidence>
<feature type="domain" description="Arrestin C-terminal-like" evidence="4">
    <location>
        <begin position="187"/>
        <end position="339"/>
    </location>
</feature>
<dbReference type="Pfam" id="PF00339">
    <property type="entry name" value="Arrestin_N"/>
    <property type="match status" value="1"/>
</dbReference>
<sequence>MAPGLCAIPPRDHRLKSYSLDEDIIILRGGENEASSQLLKGTVVLCLPSSLKVEDVHLRMTGQLKVGWNDQRVTPTGVSNNRVDKTTEIFSHRWAPFVGGGGPGSSSKGILLPAGNYEWPFELVIPGSMSESVEGLSDSHIIYKLKATVARGKLAYDLHAWKPVRIVRTLDPSALELAHAMTVENIWPNKIEYQLVIPQKAIVFGTAITIEMRFTSLLKGLKIGQIKCHLIEVQEFMLPGTSTISDRYWKHSRDVEAWTFELNEEEHYQDMLDGSEQSGFKMTEHMPLPKRLSRCVQDVDVHGIKIRHKVKFNIALHNPDGHISELRATLPVTIFISPNMPLTAEGALVDQTPSSTASSAAVSAHAPPLYGDHVLDQIYAGVDQSGIMTPMPQSGMNTPFYAQSRAGSSENLASVNNTQHPAGAVTPAALSSRLQNLNSNSNVGQRNSSFLRRFGGSGSGGTTPHHHDDQPGSYFDSHSGHATSSSIARSNPLSRRGSFNDDQPDPASTTLSSGHHTPEHLDYNELGDLTKVPSYTTAIKTPVRGMSYTEALPNYESAVSAPPSPTLLASTGSSTPHEHPLEGGNSHSHSHSHSHSNSSSHSHAESHRHHGPGFLRRNPFSSMGFTPLHPTNQTNIGEGEERRRLHLLQRQG</sequence>
<proteinExistence type="inferred from homology"/>
<dbReference type="GO" id="GO:0005886">
    <property type="term" value="C:plasma membrane"/>
    <property type="evidence" value="ECO:0007669"/>
    <property type="project" value="TreeGrafter"/>
</dbReference>
<dbReference type="GO" id="GO:0031625">
    <property type="term" value="F:ubiquitin protein ligase binding"/>
    <property type="evidence" value="ECO:0007669"/>
    <property type="project" value="TreeGrafter"/>
</dbReference>
<evidence type="ECO:0000259" key="4">
    <source>
        <dbReference type="SMART" id="SM01017"/>
    </source>
</evidence>
<dbReference type="Gene3D" id="2.60.40.640">
    <property type="match status" value="1"/>
</dbReference>
<dbReference type="Proteomes" id="UP000672032">
    <property type="component" value="Chromosome 6"/>
</dbReference>
<feature type="compositionally biased region" description="Polar residues" evidence="3">
    <location>
        <begin position="480"/>
        <end position="493"/>
    </location>
</feature>
<feature type="compositionally biased region" description="Low complexity" evidence="3">
    <location>
        <begin position="438"/>
        <end position="454"/>
    </location>
</feature>